<sequence>MFSPEPAVIGGNQRASTRNPRRRQRLDSDSYRQDQAPRRKRSRLSSDTFLPPTSQGDLHHADTNGHADPGMNGGSKLLQLHGVPVREKQSYKGGRAHKGDDVSVLLKTKNYTVTSFPNVPSPLQGTDYRYSLLPATRHALAVTRSHAYMWDYTTTHGASKPRVLDFPSTIRSTEPLPNGTLLASGSASDVGLLVVTAAGRITFWEDVDAPEDFSLFEQKRYTADGSIGGMLSSEKVSSIVSAEHAGFILVFSTGRLAHLTLHDSQGKPHINTQYLRNQAAGERNGFFGGLKMVFGASSWRGNLAAVKTRRSTARSNMDVIAATTQGEFYVWEVDWSGQQEYKGAISAGTVIETALSMGGSTGTRTDKSIRVVDFVLRNDITQNSQDPSNTGMMRGLNIVALVEESGMAGVSTYTIVELSLASSAARVGRLISCEFPMKTHDQTDPQVGPKLCLPQPGHTAIITFSFAIVLVSIKAQKVTPESQLLTEARAQYSQYQDIIHVIKNEKARIMGCCEEPTTGKNQEAELAIFARDAGLLRLSIPEDGPGQPLDKASNSLKSKIEQAVFYGGVRGTLIDFNEIFEADFTSEQIRRATMNVSRGIVKSRLELLQTKPSMLEQLHERGRLLRNLALYLRKVFPSLPRNLKWILLWDAEKIECARVVWSLFEARYAEKGPGYRTNLEKAVACVDNVGGVALDLKRGETDELRSWFTRDSDHFEYIIRCALEAIRQGHYRKDADILSDLGMTLEANKLATSTLNTAYQFRFASLRDYGLEHDTIKLDADPAHFSGIPEIWTSREDVMYPIREMVRHSFQVLDDLDKVLENSSATDEMASAAVLSEAAAVAGSIPELIRVIRTASREHVRWLDAQEAQGAQDDGGPRGVARDALQSSVVWQMEQISRLPQVELWDDAIKLAEEMGDMGFLVEIITNESDEHAHTLTMSSKEREKLTDPVGELRNHNNRMRVLVEYIARYFQEFGWKWANPYYHSVMRRGTLSGFLSEARANEEFATRFLRENIRSYGKLGWINEVTRKGENKTAGTTGTKDFSCAGDMLTNWVRLTEKNVWSAKVEANMAKLAYMAEWNMNPGSAMYSNQSAVEDPQLQQVPSKFQIADSESKLLDIQERIFAHVAPLLEKALDMTAKMQLVVEEFASRVIKFDRKGHARMLHKCLEKLVRLERLLPDELVELLTLMDQRKCEDEESDISGQECGLALEVLKLMGLQDDEELERAWSKLIWKRALVRDDWKTVNATKGKSDAEINQELRMTETYGAFKSLRRLEHSSTLQLDCAEDCIGADVDPEKTEYDLIEKDLVEILLKDNAADDEVLNNSLEHHRLGYWFDRSKALEAKSADTGGASEENGGSHEDIEEGLRLLKESDEDFFNDRKKVNGHARTNGEDGEINGAEEDYEDEMDQETEEDMVTDIPFNGHPTNRKGAPVGQLDNATIDSTGDYADEDGESRYADGEDNADDGEGYEEDTRYSEAMDVDVEG</sequence>
<dbReference type="SUPFAM" id="SSF117289">
    <property type="entry name" value="Nucleoporin domain"/>
    <property type="match status" value="1"/>
</dbReference>
<protein>
    <submittedName>
        <fullName evidence="11">Uncharacterized protein</fullName>
    </submittedName>
</protein>
<dbReference type="InterPro" id="IPR007187">
    <property type="entry name" value="Nucleoporin_Nup133/Nup155_C"/>
</dbReference>
<feature type="compositionally biased region" description="Basic and acidic residues" evidence="8">
    <location>
        <begin position="25"/>
        <end position="37"/>
    </location>
</feature>
<evidence type="ECO:0000256" key="8">
    <source>
        <dbReference type="SAM" id="MobiDB-lite"/>
    </source>
</evidence>
<evidence type="ECO:0000256" key="1">
    <source>
        <dbReference type="ARBA" id="ARBA00004259"/>
    </source>
</evidence>
<evidence type="ECO:0000259" key="9">
    <source>
        <dbReference type="Pfam" id="PF03177"/>
    </source>
</evidence>
<gene>
    <name evidence="11" type="ORF">EV356DRAFT_579388</name>
</gene>
<dbReference type="InterPro" id="IPR014908">
    <property type="entry name" value="Nucleoporin_Nup133/Nup155_N"/>
</dbReference>
<dbReference type="GO" id="GO:0017056">
    <property type="term" value="F:structural constituent of nuclear pore"/>
    <property type="evidence" value="ECO:0007669"/>
    <property type="project" value="InterPro"/>
</dbReference>
<feature type="compositionally biased region" description="Polar residues" evidence="8">
    <location>
        <begin position="45"/>
        <end position="56"/>
    </location>
</feature>
<name>A0A6A6GZT2_VIRVR</name>
<keyword evidence="3" id="KW-0813">Transport</keyword>
<dbReference type="EMBL" id="ML991829">
    <property type="protein sequence ID" value="KAF2231285.1"/>
    <property type="molecule type" value="Genomic_DNA"/>
</dbReference>
<proteinExistence type="inferred from homology"/>
<dbReference type="GO" id="GO:0031080">
    <property type="term" value="C:nuclear pore outer ring"/>
    <property type="evidence" value="ECO:0007669"/>
    <property type="project" value="TreeGrafter"/>
</dbReference>
<feature type="domain" description="Nucleoporin Nup133/Nup155-like C-terminal" evidence="9">
    <location>
        <begin position="647"/>
        <end position="1335"/>
    </location>
</feature>
<dbReference type="Pfam" id="PF08801">
    <property type="entry name" value="Nucleoporin_N"/>
    <property type="match status" value="1"/>
</dbReference>
<feature type="compositionally biased region" description="Acidic residues" evidence="8">
    <location>
        <begin position="1459"/>
        <end position="1470"/>
    </location>
</feature>
<feature type="region of interest" description="Disordered" evidence="8">
    <location>
        <begin position="1"/>
        <end position="77"/>
    </location>
</feature>
<dbReference type="Pfam" id="PF03177">
    <property type="entry name" value="Nucleoporin_C"/>
    <property type="match status" value="1"/>
</dbReference>
<keyword evidence="5" id="KW-0653">Protein transport</keyword>
<dbReference type="OrthoDB" id="103454at2759"/>
<dbReference type="GO" id="GO:0016973">
    <property type="term" value="P:poly(A)+ mRNA export from nucleus"/>
    <property type="evidence" value="ECO:0007669"/>
    <property type="project" value="TreeGrafter"/>
</dbReference>
<feature type="domain" description="Nucleoporin Nup133/Nup155-like N-terminal" evidence="10">
    <location>
        <begin position="107"/>
        <end position="536"/>
    </location>
</feature>
<evidence type="ECO:0000313" key="12">
    <source>
        <dbReference type="Proteomes" id="UP000800092"/>
    </source>
</evidence>
<dbReference type="GO" id="GO:0006606">
    <property type="term" value="P:protein import into nucleus"/>
    <property type="evidence" value="ECO:0007669"/>
    <property type="project" value="TreeGrafter"/>
</dbReference>
<keyword evidence="7" id="KW-0539">Nucleus</keyword>
<dbReference type="PANTHER" id="PTHR13405">
    <property type="entry name" value="NUCLEAR PORE COMPLEX PROTEIN NUP133"/>
    <property type="match status" value="1"/>
</dbReference>
<dbReference type="Gene3D" id="2.130.10.10">
    <property type="entry name" value="YVTN repeat-like/Quinoprotein amine dehydrogenase"/>
    <property type="match status" value="1"/>
</dbReference>
<dbReference type="InterPro" id="IPR015943">
    <property type="entry name" value="WD40/YVTN_repeat-like_dom_sf"/>
</dbReference>
<evidence type="ECO:0000256" key="7">
    <source>
        <dbReference type="ARBA" id="ARBA00023242"/>
    </source>
</evidence>
<reference evidence="11" key="1">
    <citation type="journal article" date="2020" name="Stud. Mycol.">
        <title>101 Dothideomycetes genomes: a test case for predicting lifestyles and emergence of pathogens.</title>
        <authorList>
            <person name="Haridas S."/>
            <person name="Albert R."/>
            <person name="Binder M."/>
            <person name="Bloem J."/>
            <person name="Labutti K."/>
            <person name="Salamov A."/>
            <person name="Andreopoulos B."/>
            <person name="Baker S."/>
            <person name="Barry K."/>
            <person name="Bills G."/>
            <person name="Bluhm B."/>
            <person name="Cannon C."/>
            <person name="Castanera R."/>
            <person name="Culley D."/>
            <person name="Daum C."/>
            <person name="Ezra D."/>
            <person name="Gonzalez J."/>
            <person name="Henrissat B."/>
            <person name="Kuo A."/>
            <person name="Liang C."/>
            <person name="Lipzen A."/>
            <person name="Lutzoni F."/>
            <person name="Magnuson J."/>
            <person name="Mondo S."/>
            <person name="Nolan M."/>
            <person name="Ohm R."/>
            <person name="Pangilinan J."/>
            <person name="Park H.-J."/>
            <person name="Ramirez L."/>
            <person name="Alfaro M."/>
            <person name="Sun H."/>
            <person name="Tritt A."/>
            <person name="Yoshinaga Y."/>
            <person name="Zwiers L.-H."/>
            <person name="Turgeon B."/>
            <person name="Goodwin S."/>
            <person name="Spatafora J."/>
            <person name="Crous P."/>
            <person name="Grigoriev I."/>
        </authorList>
    </citation>
    <scope>NUCLEOTIDE SEQUENCE</scope>
    <source>
        <strain evidence="11">Tuck. ex Michener</strain>
    </source>
</reference>
<keyword evidence="6" id="KW-0811">Translocation</keyword>
<evidence type="ECO:0000313" key="11">
    <source>
        <dbReference type="EMBL" id="KAF2231285.1"/>
    </source>
</evidence>
<evidence type="ECO:0000256" key="4">
    <source>
        <dbReference type="ARBA" id="ARBA00022816"/>
    </source>
</evidence>
<feature type="region of interest" description="Disordered" evidence="8">
    <location>
        <begin position="1381"/>
        <end position="1485"/>
    </location>
</feature>
<evidence type="ECO:0000256" key="3">
    <source>
        <dbReference type="ARBA" id="ARBA00022448"/>
    </source>
</evidence>
<comment type="similarity">
    <text evidence="2">Belongs to the nucleoporin Nup133 family.</text>
</comment>
<dbReference type="GO" id="GO:0000972">
    <property type="term" value="P:transcription-dependent tethering of RNA polymerase II gene DNA at nuclear periphery"/>
    <property type="evidence" value="ECO:0007669"/>
    <property type="project" value="TreeGrafter"/>
</dbReference>
<keyword evidence="4" id="KW-0509">mRNA transport</keyword>
<dbReference type="PANTHER" id="PTHR13405:SF11">
    <property type="entry name" value="NUCLEAR PORE COMPLEX PROTEIN NUP133"/>
    <property type="match status" value="1"/>
</dbReference>
<comment type="subcellular location">
    <subcellularLocation>
        <location evidence="1">Nucleus envelope</location>
    </subcellularLocation>
</comment>
<dbReference type="InterPro" id="IPR037624">
    <property type="entry name" value="Nup133-like"/>
</dbReference>
<feature type="compositionally biased region" description="Acidic residues" evidence="8">
    <location>
        <begin position="1392"/>
        <end position="1416"/>
    </location>
</feature>
<evidence type="ECO:0000256" key="2">
    <source>
        <dbReference type="ARBA" id="ARBA00005569"/>
    </source>
</evidence>
<evidence type="ECO:0000256" key="5">
    <source>
        <dbReference type="ARBA" id="ARBA00022927"/>
    </source>
</evidence>
<dbReference type="Proteomes" id="UP000800092">
    <property type="component" value="Unassembled WGS sequence"/>
</dbReference>
<keyword evidence="12" id="KW-1185">Reference proteome</keyword>
<evidence type="ECO:0000256" key="6">
    <source>
        <dbReference type="ARBA" id="ARBA00023010"/>
    </source>
</evidence>
<evidence type="ECO:0000259" key="10">
    <source>
        <dbReference type="Pfam" id="PF08801"/>
    </source>
</evidence>
<accession>A0A6A6GZT2</accession>
<organism evidence="11 12">
    <name type="scientific">Viridothelium virens</name>
    <name type="common">Speckled blister lichen</name>
    <name type="synonym">Trypethelium virens</name>
    <dbReference type="NCBI Taxonomy" id="1048519"/>
    <lineage>
        <taxon>Eukaryota</taxon>
        <taxon>Fungi</taxon>
        <taxon>Dikarya</taxon>
        <taxon>Ascomycota</taxon>
        <taxon>Pezizomycotina</taxon>
        <taxon>Dothideomycetes</taxon>
        <taxon>Dothideomycetes incertae sedis</taxon>
        <taxon>Trypetheliales</taxon>
        <taxon>Trypetheliaceae</taxon>
        <taxon>Viridothelium</taxon>
    </lineage>
</organism>